<organism evidence="2 3">
    <name type="scientific">Ferruginibacter yonginensis</name>
    <dbReference type="NCBI Taxonomy" id="1310416"/>
    <lineage>
        <taxon>Bacteria</taxon>
        <taxon>Pseudomonadati</taxon>
        <taxon>Bacteroidota</taxon>
        <taxon>Chitinophagia</taxon>
        <taxon>Chitinophagales</taxon>
        <taxon>Chitinophagaceae</taxon>
        <taxon>Ferruginibacter</taxon>
    </lineage>
</organism>
<dbReference type="PANTHER" id="PTHR36318:SF3">
    <property type="entry name" value="OS06G0581300 PROTEIN"/>
    <property type="match status" value="1"/>
</dbReference>
<feature type="transmembrane region" description="Helical" evidence="1">
    <location>
        <begin position="7"/>
        <end position="27"/>
    </location>
</feature>
<keyword evidence="1" id="KW-0812">Transmembrane</keyword>
<keyword evidence="1" id="KW-0472">Membrane</keyword>
<keyword evidence="3" id="KW-1185">Reference proteome</keyword>
<dbReference type="PANTHER" id="PTHR36318">
    <property type="entry name" value="OS06G0581300 PROTEIN"/>
    <property type="match status" value="1"/>
</dbReference>
<dbReference type="EMBL" id="JBHSCZ010000001">
    <property type="protein sequence ID" value="MFC4262574.1"/>
    <property type="molecule type" value="Genomic_DNA"/>
</dbReference>
<feature type="transmembrane region" description="Helical" evidence="1">
    <location>
        <begin position="47"/>
        <end position="63"/>
    </location>
</feature>
<dbReference type="Pfam" id="PF07343">
    <property type="entry name" value="DUF1475"/>
    <property type="match status" value="1"/>
</dbReference>
<dbReference type="RefSeq" id="WP_379708125.1">
    <property type="nucleotide sequence ID" value="NZ_JBHSCZ010000001.1"/>
</dbReference>
<sequence>MLTTLLKILMCVALIWMCYVVITTQIATPLFEHWDFLGSIPWMKATLWDFYTNVFILALWVCYKEKNWLKAALWIIGLCCLGSIATTAYVLLQLFKVKKTDNVLAVIFTQQNN</sequence>
<name>A0ABV8QUH9_9BACT</name>
<feature type="transmembrane region" description="Helical" evidence="1">
    <location>
        <begin position="72"/>
        <end position="92"/>
    </location>
</feature>
<evidence type="ECO:0000256" key="1">
    <source>
        <dbReference type="SAM" id="Phobius"/>
    </source>
</evidence>
<evidence type="ECO:0000313" key="3">
    <source>
        <dbReference type="Proteomes" id="UP001595907"/>
    </source>
</evidence>
<protein>
    <submittedName>
        <fullName evidence="2">DUF1475 family protein</fullName>
    </submittedName>
</protein>
<gene>
    <name evidence="2" type="ORF">ACFOWM_06780</name>
</gene>
<dbReference type="Proteomes" id="UP001595907">
    <property type="component" value="Unassembled WGS sequence"/>
</dbReference>
<reference evidence="3" key="1">
    <citation type="journal article" date="2019" name="Int. J. Syst. Evol. Microbiol.">
        <title>The Global Catalogue of Microorganisms (GCM) 10K type strain sequencing project: providing services to taxonomists for standard genome sequencing and annotation.</title>
        <authorList>
            <consortium name="The Broad Institute Genomics Platform"/>
            <consortium name="The Broad Institute Genome Sequencing Center for Infectious Disease"/>
            <person name="Wu L."/>
            <person name="Ma J."/>
        </authorList>
    </citation>
    <scope>NUCLEOTIDE SEQUENCE [LARGE SCALE GENOMIC DNA]</scope>
    <source>
        <strain evidence="3">CECT 8289</strain>
    </source>
</reference>
<keyword evidence="1" id="KW-1133">Transmembrane helix</keyword>
<evidence type="ECO:0000313" key="2">
    <source>
        <dbReference type="EMBL" id="MFC4262574.1"/>
    </source>
</evidence>
<dbReference type="InterPro" id="IPR009943">
    <property type="entry name" value="DUF1475"/>
</dbReference>
<comment type="caution">
    <text evidence="2">The sequence shown here is derived from an EMBL/GenBank/DDBJ whole genome shotgun (WGS) entry which is preliminary data.</text>
</comment>
<proteinExistence type="predicted"/>
<accession>A0ABV8QUH9</accession>